<comment type="similarity">
    <text evidence="8">Belongs to the NhaC Na(+)/H(+) (TC 2.A.35) antiporter family.</text>
</comment>
<dbReference type="EMBL" id="JADKNH010000003">
    <property type="protein sequence ID" value="MBF4692742.1"/>
    <property type="molecule type" value="Genomic_DNA"/>
</dbReference>
<gene>
    <name evidence="11" type="primary">nhaC</name>
    <name evidence="11" type="ORF">ISU02_06410</name>
</gene>
<feature type="transmembrane region" description="Helical" evidence="9">
    <location>
        <begin position="341"/>
        <end position="362"/>
    </location>
</feature>
<protein>
    <submittedName>
        <fullName evidence="11">Na+/H+ antiporter NhaC</fullName>
    </submittedName>
</protein>
<dbReference type="RefSeq" id="WP_194700981.1">
    <property type="nucleotide sequence ID" value="NZ_JADKNH010000003.1"/>
</dbReference>
<evidence type="ECO:0000313" key="11">
    <source>
        <dbReference type="EMBL" id="MBF4692742.1"/>
    </source>
</evidence>
<evidence type="ECO:0000313" key="12">
    <source>
        <dbReference type="Proteomes" id="UP000614200"/>
    </source>
</evidence>
<evidence type="ECO:0000256" key="1">
    <source>
        <dbReference type="ARBA" id="ARBA00004651"/>
    </source>
</evidence>
<name>A0ABR9ZQK4_9FIRM</name>
<feature type="transmembrane region" description="Helical" evidence="9">
    <location>
        <begin position="74"/>
        <end position="101"/>
    </location>
</feature>
<dbReference type="PANTHER" id="PTHR33451:SF3">
    <property type="entry name" value="MALATE-2H(+)_NA(+)-LACTATE ANTIPORTER"/>
    <property type="match status" value="1"/>
</dbReference>
<evidence type="ECO:0000256" key="4">
    <source>
        <dbReference type="ARBA" id="ARBA00022475"/>
    </source>
</evidence>
<feature type="transmembrane region" description="Helical" evidence="9">
    <location>
        <begin position="260"/>
        <end position="280"/>
    </location>
</feature>
<organism evidence="11 12">
    <name type="scientific">Fusibacter ferrireducens</name>
    <dbReference type="NCBI Taxonomy" id="2785058"/>
    <lineage>
        <taxon>Bacteria</taxon>
        <taxon>Bacillati</taxon>
        <taxon>Bacillota</taxon>
        <taxon>Clostridia</taxon>
        <taxon>Eubacteriales</taxon>
        <taxon>Eubacteriales Family XII. Incertae Sedis</taxon>
        <taxon>Fusibacter</taxon>
    </lineage>
</organism>
<feature type="transmembrane region" description="Helical" evidence="9">
    <location>
        <begin position="309"/>
        <end position="329"/>
    </location>
</feature>
<evidence type="ECO:0000256" key="5">
    <source>
        <dbReference type="ARBA" id="ARBA00022692"/>
    </source>
</evidence>
<evidence type="ECO:0000259" key="10">
    <source>
        <dbReference type="Pfam" id="PF03553"/>
    </source>
</evidence>
<sequence length="468" mass="49411">MQTKKVSPWIALIPVIFLLVTLSYTILILEGSPHIPLMTSAIFASLVAMFMLGAEWSEIEEGIVETIKMSMGAILILMIIGMVIGTWILSGVVPTMIYYGLKILSPKIFLLATLLMCSIVSLSTGSSWTTAGTVGVALMGVGMGLGIPSPMIGGAIISGAYFGDKMSPLSDTTNLAPAMAGAKLFDHIKHMLFTTGPSYIIAGIVFLVLGFQFGNNAMDLTIIDEMNQGLSQGFNLNPLLLLIPLIVIGIVVMKVPAIPGLFGGAIIGGFAAMIFQGSTIGDVVNALHSGYVSTTGVASVDELLTRGGLNSMMGTVALILCAMAFGGVMEKTGMLEALANVVLHFARSTGQLVVAVIGSAVFMNLVAGDQYLAIVIPGRMYKEAFERKGLAPKNLSRALEDSGTLTSSLIPWNTCGAFMIATLGLAPWTYIPFCILNLVNPLVSIFYGFTGITMEKLDENAEVQTEIA</sequence>
<keyword evidence="12" id="KW-1185">Reference proteome</keyword>
<keyword evidence="5 9" id="KW-0812">Transmembrane</keyword>
<feature type="transmembrane region" description="Helical" evidence="9">
    <location>
        <begin position="108"/>
        <end position="128"/>
    </location>
</feature>
<dbReference type="NCBIfam" id="TIGR00931">
    <property type="entry name" value="antiport_nhaC"/>
    <property type="match status" value="1"/>
</dbReference>
<proteinExistence type="inferred from homology"/>
<feature type="domain" description="Na+/H+ antiporter NhaC-like C-terminal" evidence="10">
    <location>
        <begin position="159"/>
        <end position="452"/>
    </location>
</feature>
<feature type="transmembrane region" description="Helical" evidence="9">
    <location>
        <begin position="6"/>
        <end position="28"/>
    </location>
</feature>
<reference evidence="11 12" key="1">
    <citation type="submission" date="2020-11" db="EMBL/GenBank/DDBJ databases">
        <title>Fusibacter basophilias sp. nov.</title>
        <authorList>
            <person name="Qiu D."/>
        </authorList>
    </citation>
    <scope>NUCLEOTIDE SEQUENCE [LARGE SCALE GENOMIC DNA]</scope>
    <source>
        <strain evidence="11 12">Q10-2</strain>
    </source>
</reference>
<accession>A0ABR9ZQK4</accession>
<keyword evidence="4" id="KW-1003">Cell membrane</keyword>
<keyword evidence="3" id="KW-0050">Antiport</keyword>
<evidence type="ECO:0000256" key="8">
    <source>
        <dbReference type="ARBA" id="ARBA00038435"/>
    </source>
</evidence>
<feature type="transmembrane region" description="Helical" evidence="9">
    <location>
        <begin position="192"/>
        <end position="214"/>
    </location>
</feature>
<dbReference type="Proteomes" id="UP000614200">
    <property type="component" value="Unassembled WGS sequence"/>
</dbReference>
<dbReference type="Pfam" id="PF03553">
    <property type="entry name" value="Na_H_antiporter"/>
    <property type="match status" value="1"/>
</dbReference>
<keyword evidence="2" id="KW-0813">Transport</keyword>
<dbReference type="InterPro" id="IPR052180">
    <property type="entry name" value="NhaC_Na-H+_Antiporter"/>
</dbReference>
<evidence type="ECO:0000256" key="9">
    <source>
        <dbReference type="SAM" id="Phobius"/>
    </source>
</evidence>
<feature type="transmembrane region" description="Helical" evidence="9">
    <location>
        <begin position="134"/>
        <end position="162"/>
    </location>
</feature>
<feature type="transmembrane region" description="Helical" evidence="9">
    <location>
        <begin position="428"/>
        <end position="449"/>
    </location>
</feature>
<keyword evidence="6 9" id="KW-1133">Transmembrane helix</keyword>
<evidence type="ECO:0000256" key="3">
    <source>
        <dbReference type="ARBA" id="ARBA00022449"/>
    </source>
</evidence>
<comment type="caution">
    <text evidence="11">The sequence shown here is derived from an EMBL/GenBank/DDBJ whole genome shotgun (WGS) entry which is preliminary data.</text>
</comment>
<keyword evidence="7 9" id="KW-0472">Membrane</keyword>
<evidence type="ECO:0000256" key="2">
    <source>
        <dbReference type="ARBA" id="ARBA00022448"/>
    </source>
</evidence>
<comment type="subcellular location">
    <subcellularLocation>
        <location evidence="1">Cell membrane</location>
        <topology evidence="1">Multi-pass membrane protein</topology>
    </subcellularLocation>
</comment>
<evidence type="ECO:0000256" key="7">
    <source>
        <dbReference type="ARBA" id="ARBA00023136"/>
    </source>
</evidence>
<evidence type="ECO:0000256" key="6">
    <source>
        <dbReference type="ARBA" id="ARBA00022989"/>
    </source>
</evidence>
<dbReference type="InterPro" id="IPR004770">
    <property type="entry name" value="Na/H_antiport_NhaC"/>
</dbReference>
<dbReference type="PANTHER" id="PTHR33451">
    <property type="entry name" value="MALATE-2H(+)/NA(+)-LACTATE ANTIPORTER"/>
    <property type="match status" value="1"/>
</dbReference>
<dbReference type="InterPro" id="IPR018461">
    <property type="entry name" value="Na/H_Antiport_NhaC-like_C"/>
</dbReference>
<feature type="transmembrane region" description="Helical" evidence="9">
    <location>
        <begin position="234"/>
        <end position="253"/>
    </location>
</feature>